<name>A0A6J1DG32_MOMCH</name>
<proteinExistence type="predicted"/>
<dbReference type="PANTHER" id="PTHR34555">
    <property type="entry name" value="INTEGRAL MEMBRANE HEMOLYSIN-III-LIKE PROTEIN"/>
    <property type="match status" value="1"/>
</dbReference>
<dbReference type="KEGG" id="mcha:111020739"/>
<dbReference type="Proteomes" id="UP000504603">
    <property type="component" value="Unplaced"/>
</dbReference>
<keyword evidence="1" id="KW-1185">Reference proteome</keyword>
<evidence type="ECO:0000313" key="2">
    <source>
        <dbReference type="RefSeq" id="XP_022153185.1"/>
    </source>
</evidence>
<dbReference type="PANTHER" id="PTHR34555:SF7">
    <property type="entry name" value="DUF3741 DOMAIN-CONTAINING PROTEIN"/>
    <property type="match status" value="1"/>
</dbReference>
<organism evidence="1 2">
    <name type="scientific">Momordica charantia</name>
    <name type="common">Bitter gourd</name>
    <name type="synonym">Balsam pear</name>
    <dbReference type="NCBI Taxonomy" id="3673"/>
    <lineage>
        <taxon>Eukaryota</taxon>
        <taxon>Viridiplantae</taxon>
        <taxon>Streptophyta</taxon>
        <taxon>Embryophyta</taxon>
        <taxon>Tracheophyta</taxon>
        <taxon>Spermatophyta</taxon>
        <taxon>Magnoliopsida</taxon>
        <taxon>eudicotyledons</taxon>
        <taxon>Gunneridae</taxon>
        <taxon>Pentapetalae</taxon>
        <taxon>rosids</taxon>
        <taxon>fabids</taxon>
        <taxon>Cucurbitales</taxon>
        <taxon>Cucurbitaceae</taxon>
        <taxon>Momordiceae</taxon>
        <taxon>Momordica</taxon>
    </lineage>
</organism>
<evidence type="ECO:0000313" key="1">
    <source>
        <dbReference type="Proteomes" id="UP000504603"/>
    </source>
</evidence>
<sequence length="250" mass="27113">MIDSKLTNGGMGSGETHLSMYQNKQSPIALKKVALRDVNDNRNVMYNYPEGSCSLGGKLVNGSKLSGTKRSNPPTCSPGSVTHQSFKGVGVNEHIFYASGEVDTKPRKKRALGCGTSCAPAFSSLLAASPMTFSPVRTSLPIFTEKLGNFLTVSGSNLLSIPPSSEVLHSVASNGITDERRTERLFNLQKLLKHCDESDQKGYIEFLHGLPPSELSKLAINLEKRSMNLSVEEGKEIQRMKALNILGNIQ</sequence>
<gene>
    <name evidence="2" type="primary">LOC111020739</name>
</gene>
<dbReference type="AlphaFoldDB" id="A0A6J1DG32"/>
<protein>
    <submittedName>
        <fullName evidence="2">Uncharacterized protein LOC111020739</fullName>
    </submittedName>
</protein>
<dbReference type="GeneID" id="111020739"/>
<reference evidence="2" key="1">
    <citation type="submission" date="2025-08" db="UniProtKB">
        <authorList>
            <consortium name="RefSeq"/>
        </authorList>
    </citation>
    <scope>IDENTIFICATION</scope>
    <source>
        <strain evidence="2">OHB3-1</strain>
    </source>
</reference>
<dbReference type="RefSeq" id="XP_022153185.1">
    <property type="nucleotide sequence ID" value="XM_022297493.1"/>
</dbReference>
<dbReference type="OrthoDB" id="1925139at2759"/>
<accession>A0A6J1DG32</accession>